<gene>
    <name evidence="10" type="ORF">DEX24_03280</name>
</gene>
<dbReference type="InterPro" id="IPR003660">
    <property type="entry name" value="HAMP_dom"/>
</dbReference>
<comment type="subcellular location">
    <subcellularLocation>
        <location evidence="1">Cell membrane</location>
    </subcellularLocation>
</comment>
<evidence type="ECO:0000313" key="10">
    <source>
        <dbReference type="EMBL" id="PWI26373.1"/>
    </source>
</evidence>
<dbReference type="GO" id="GO:0007165">
    <property type="term" value="P:signal transduction"/>
    <property type="evidence" value="ECO:0007669"/>
    <property type="project" value="UniProtKB-KW"/>
</dbReference>
<dbReference type="PROSITE" id="PS50885">
    <property type="entry name" value="HAMP"/>
    <property type="match status" value="1"/>
</dbReference>
<keyword evidence="3 7" id="KW-0472">Membrane</keyword>
<evidence type="ECO:0000256" key="5">
    <source>
        <dbReference type="ARBA" id="ARBA00029447"/>
    </source>
</evidence>
<evidence type="ECO:0000256" key="2">
    <source>
        <dbReference type="ARBA" id="ARBA00022475"/>
    </source>
</evidence>
<dbReference type="Gene3D" id="6.10.340.10">
    <property type="match status" value="1"/>
</dbReference>
<keyword evidence="4 6" id="KW-0807">Transducer</keyword>
<dbReference type="SMART" id="SM00283">
    <property type="entry name" value="MA"/>
    <property type="match status" value="1"/>
</dbReference>
<keyword evidence="7" id="KW-1133">Transmembrane helix</keyword>
<sequence length="580" mass="63366">MVIFKIENLIIGEHLVKLFNFKSVNLRILSGFILIMVLVICFTTFNYSSNSSSSEKLSSMKNQQTVQEATEAIANSLLVRSSAASNYVLTGEKSFKNEYKKMVNIVDEKVTLLNKIDKEGMKERMSYVERGRNWHNEVQKQVFDEYDAGNKKQAIANLTTLNKEEVIVRSNYEKLADDTIKASDQLSNSLIETSLILKNTGAAISICIIILGVLIALVTAKSIVHPIKIISQRMHEIAEGNISQEKINTTRKDELGNLLQITNTLTEKLNSSMTAIQLVSERVAANSEELAQSTNEVSSGSEQIAQTMHEIAEGADMQARKTTDLAEQMIEFKERVHAAATEGQSLSTASNDVQTLTKSGQLIMKDTTEQMHVIDTIVAQAVERVESLNKQSAQISTLVSVINDIAGQTNLLALNAAIEAARAGEHGKGFAVVADEVGKLANQVQNSVADISHIVRMIQSETSEVTSSLNTGYTEVQKGTQQMVSTNDTFTYISTAVHDMSNTIHFISSNLSSISDQTTTIAMTVNDIAAVTEQSAAGVQQTSATIEETTSTMEDMSSSTEQLAAMAEELNGEVHKFKLS</sequence>
<keyword evidence="2" id="KW-1003">Cell membrane</keyword>
<proteinExistence type="inferred from homology"/>
<evidence type="ECO:0000259" key="8">
    <source>
        <dbReference type="PROSITE" id="PS50111"/>
    </source>
</evidence>
<comment type="similarity">
    <text evidence="5">Belongs to the methyl-accepting chemotaxis (MCP) protein family.</text>
</comment>
<accession>A0A2U3AP96</accession>
<dbReference type="Proteomes" id="UP000245938">
    <property type="component" value="Unassembled WGS sequence"/>
</dbReference>
<dbReference type="CDD" id="cd06225">
    <property type="entry name" value="HAMP"/>
    <property type="match status" value="1"/>
</dbReference>
<dbReference type="Pfam" id="PF00672">
    <property type="entry name" value="HAMP"/>
    <property type="match status" value="1"/>
</dbReference>
<feature type="transmembrane region" description="Helical" evidence="7">
    <location>
        <begin position="202"/>
        <end position="224"/>
    </location>
</feature>
<evidence type="ECO:0000256" key="7">
    <source>
        <dbReference type="SAM" id="Phobius"/>
    </source>
</evidence>
<feature type="transmembrane region" description="Helical" evidence="7">
    <location>
        <begin position="28"/>
        <end position="47"/>
    </location>
</feature>
<organism evidence="10 11">
    <name type="scientific">Kurthia sibirica</name>
    <dbReference type="NCBI Taxonomy" id="202750"/>
    <lineage>
        <taxon>Bacteria</taxon>
        <taxon>Bacillati</taxon>
        <taxon>Bacillota</taxon>
        <taxon>Bacilli</taxon>
        <taxon>Bacillales</taxon>
        <taxon>Caryophanaceae</taxon>
        <taxon>Kurthia</taxon>
    </lineage>
</organism>
<keyword evidence="7" id="KW-0812">Transmembrane</keyword>
<dbReference type="GO" id="GO:0005886">
    <property type="term" value="C:plasma membrane"/>
    <property type="evidence" value="ECO:0007669"/>
    <property type="project" value="UniProtKB-SubCell"/>
</dbReference>
<dbReference type="SUPFAM" id="SSF58104">
    <property type="entry name" value="Methyl-accepting chemotaxis protein (MCP) signaling domain"/>
    <property type="match status" value="1"/>
</dbReference>
<reference evidence="10 11" key="1">
    <citation type="submission" date="2018-05" db="EMBL/GenBank/DDBJ databases">
        <title>Kurthia sibirica genome sequence.</title>
        <authorList>
            <person name="Maclea K.S."/>
            <person name="Goen A.E."/>
        </authorList>
    </citation>
    <scope>NUCLEOTIDE SEQUENCE [LARGE SCALE GENOMIC DNA]</scope>
    <source>
        <strain evidence="10 11">ATCC 49154</strain>
    </source>
</reference>
<evidence type="ECO:0000256" key="3">
    <source>
        <dbReference type="ARBA" id="ARBA00023136"/>
    </source>
</evidence>
<protein>
    <submittedName>
        <fullName evidence="10">Methyl-accepting chemotaxis protein</fullName>
    </submittedName>
</protein>
<comment type="caution">
    <text evidence="10">The sequence shown here is derived from an EMBL/GenBank/DDBJ whole genome shotgun (WGS) entry which is preliminary data.</text>
</comment>
<dbReference type="Pfam" id="PF00015">
    <property type="entry name" value="MCPsignal"/>
    <property type="match status" value="1"/>
</dbReference>
<evidence type="ECO:0000256" key="6">
    <source>
        <dbReference type="PROSITE-ProRule" id="PRU00284"/>
    </source>
</evidence>
<feature type="domain" description="Methyl-accepting transducer" evidence="8">
    <location>
        <begin position="293"/>
        <end position="550"/>
    </location>
</feature>
<dbReference type="AlphaFoldDB" id="A0A2U3AP96"/>
<dbReference type="InterPro" id="IPR004089">
    <property type="entry name" value="MCPsignal_dom"/>
</dbReference>
<evidence type="ECO:0000313" key="11">
    <source>
        <dbReference type="Proteomes" id="UP000245938"/>
    </source>
</evidence>
<feature type="domain" description="HAMP" evidence="9">
    <location>
        <begin position="221"/>
        <end position="274"/>
    </location>
</feature>
<dbReference type="OrthoDB" id="9804712at2"/>
<name>A0A2U3AP96_9BACL</name>
<dbReference type="PANTHER" id="PTHR32089">
    <property type="entry name" value="METHYL-ACCEPTING CHEMOTAXIS PROTEIN MCPB"/>
    <property type="match status" value="1"/>
</dbReference>
<evidence type="ECO:0000256" key="4">
    <source>
        <dbReference type="ARBA" id="ARBA00023224"/>
    </source>
</evidence>
<evidence type="ECO:0000256" key="1">
    <source>
        <dbReference type="ARBA" id="ARBA00004236"/>
    </source>
</evidence>
<keyword evidence="11" id="KW-1185">Reference proteome</keyword>
<evidence type="ECO:0000259" key="9">
    <source>
        <dbReference type="PROSITE" id="PS50885"/>
    </source>
</evidence>
<dbReference type="PROSITE" id="PS50111">
    <property type="entry name" value="CHEMOTAXIS_TRANSDUC_2"/>
    <property type="match status" value="1"/>
</dbReference>
<dbReference type="PANTHER" id="PTHR32089:SF112">
    <property type="entry name" value="LYSOZYME-LIKE PROTEIN-RELATED"/>
    <property type="match status" value="1"/>
</dbReference>
<dbReference type="EMBL" id="QFVR01000003">
    <property type="protein sequence ID" value="PWI26373.1"/>
    <property type="molecule type" value="Genomic_DNA"/>
</dbReference>
<dbReference type="Gene3D" id="1.10.287.950">
    <property type="entry name" value="Methyl-accepting chemotaxis protein"/>
    <property type="match status" value="1"/>
</dbReference>